<feature type="chain" id="PRO_5046850216" evidence="1">
    <location>
        <begin position="23"/>
        <end position="107"/>
    </location>
</feature>
<reference evidence="2" key="2">
    <citation type="submission" date="2021-08" db="EMBL/GenBank/DDBJ databases">
        <authorList>
            <person name="Tani A."/>
            <person name="Ola A."/>
            <person name="Ogura Y."/>
            <person name="Katsura K."/>
            <person name="Hayashi T."/>
        </authorList>
    </citation>
    <scope>NUCLEOTIDE SEQUENCE</scope>
    <source>
        <strain evidence="2">KCTC 52305</strain>
    </source>
</reference>
<feature type="signal peptide" evidence="1">
    <location>
        <begin position="1"/>
        <end position="22"/>
    </location>
</feature>
<keyword evidence="3" id="KW-1185">Reference proteome</keyword>
<evidence type="ECO:0000313" key="3">
    <source>
        <dbReference type="Proteomes" id="UP001055167"/>
    </source>
</evidence>
<name>A0ABQ4R4T3_9HYPH</name>
<protein>
    <submittedName>
        <fullName evidence="2">Uncharacterized protein</fullName>
    </submittedName>
</protein>
<dbReference type="Proteomes" id="UP001055167">
    <property type="component" value="Unassembled WGS sequence"/>
</dbReference>
<sequence length="107" mass="10975">MRHGGRLVGSLVGLALAGTALAADLPGPGHESGIRYFPRGDGDVARRGAPPWGGAACPPGRPLVPTNGPLDPTYVGSPYGLGKPSYYGFPPPLGVDDPYGRRLRACP</sequence>
<comment type="caution">
    <text evidence="2">The sequence shown here is derived from an EMBL/GenBank/DDBJ whole genome shotgun (WGS) entry which is preliminary data.</text>
</comment>
<gene>
    <name evidence="2" type="ORF">OPKNFCMD_4605</name>
</gene>
<reference evidence="2" key="1">
    <citation type="journal article" date="2021" name="Front. Microbiol.">
        <title>Comprehensive Comparative Genomics and Phenotyping of Methylobacterium Species.</title>
        <authorList>
            <person name="Alessa O."/>
            <person name="Ogura Y."/>
            <person name="Fujitani Y."/>
            <person name="Takami H."/>
            <person name="Hayashi T."/>
            <person name="Sahin N."/>
            <person name="Tani A."/>
        </authorList>
    </citation>
    <scope>NUCLEOTIDE SEQUENCE</scope>
    <source>
        <strain evidence="2">KCTC 52305</strain>
    </source>
</reference>
<proteinExistence type="predicted"/>
<organism evidence="2 3">
    <name type="scientific">Methylobacterium crusticola</name>
    <dbReference type="NCBI Taxonomy" id="1697972"/>
    <lineage>
        <taxon>Bacteria</taxon>
        <taxon>Pseudomonadati</taxon>
        <taxon>Pseudomonadota</taxon>
        <taxon>Alphaproteobacteria</taxon>
        <taxon>Hyphomicrobiales</taxon>
        <taxon>Methylobacteriaceae</taxon>
        <taxon>Methylobacterium</taxon>
    </lineage>
</organism>
<dbReference type="EMBL" id="BPQH01000015">
    <property type="protein sequence ID" value="GJD51846.1"/>
    <property type="molecule type" value="Genomic_DNA"/>
</dbReference>
<dbReference type="RefSeq" id="WP_128560188.1">
    <property type="nucleotide sequence ID" value="NZ_BPQH01000015.1"/>
</dbReference>
<accession>A0ABQ4R4T3</accession>
<keyword evidence="1" id="KW-0732">Signal</keyword>
<evidence type="ECO:0000313" key="2">
    <source>
        <dbReference type="EMBL" id="GJD51846.1"/>
    </source>
</evidence>
<evidence type="ECO:0000256" key="1">
    <source>
        <dbReference type="SAM" id="SignalP"/>
    </source>
</evidence>